<organism evidence="7 8">
    <name type="scientific">Dyella kyungheensis</name>
    <dbReference type="NCBI Taxonomy" id="1242174"/>
    <lineage>
        <taxon>Bacteria</taxon>
        <taxon>Pseudomonadati</taxon>
        <taxon>Pseudomonadota</taxon>
        <taxon>Gammaproteobacteria</taxon>
        <taxon>Lysobacterales</taxon>
        <taxon>Rhodanobacteraceae</taxon>
        <taxon>Dyella</taxon>
    </lineage>
</organism>
<dbReference type="PANTHER" id="PTHR10695">
    <property type="entry name" value="DEPHOSPHO-COA KINASE-RELATED"/>
    <property type="match status" value="1"/>
</dbReference>
<keyword evidence="2 5" id="KW-0547">Nucleotide-binding</keyword>
<dbReference type="Gene3D" id="3.40.50.300">
    <property type="entry name" value="P-loop containing nucleotide triphosphate hydrolases"/>
    <property type="match status" value="1"/>
</dbReference>
<dbReference type="PROSITE" id="PS51219">
    <property type="entry name" value="DPCK"/>
    <property type="match status" value="1"/>
</dbReference>
<dbReference type="GO" id="GO:0004140">
    <property type="term" value="F:dephospho-CoA kinase activity"/>
    <property type="evidence" value="ECO:0007669"/>
    <property type="project" value="UniProtKB-EC"/>
</dbReference>
<dbReference type="Pfam" id="PF01121">
    <property type="entry name" value="CoaE"/>
    <property type="match status" value="1"/>
</dbReference>
<keyword evidence="5 7" id="KW-0808">Transferase</keyword>
<proteinExistence type="inferred from homology"/>
<protein>
    <recommendedName>
        <fullName evidence="5 6">Dephospho-CoA kinase</fullName>
        <ecNumber evidence="5 6">2.7.1.24</ecNumber>
    </recommendedName>
    <alternativeName>
        <fullName evidence="5">Dephosphocoenzyme A kinase</fullName>
    </alternativeName>
</protein>
<dbReference type="Proteomes" id="UP001430065">
    <property type="component" value="Unassembled WGS sequence"/>
</dbReference>
<keyword evidence="5 7" id="KW-0418">Kinase</keyword>
<dbReference type="NCBIfam" id="TIGR00152">
    <property type="entry name" value="dephospho-CoA kinase"/>
    <property type="match status" value="1"/>
</dbReference>
<name>A0ABS2JPR1_9GAMM</name>
<dbReference type="EC" id="2.7.1.24" evidence="5 6"/>
<comment type="caution">
    <text evidence="7">The sequence shown here is derived from an EMBL/GenBank/DDBJ whole genome shotgun (WGS) entry which is preliminary data.</text>
</comment>
<keyword evidence="8" id="KW-1185">Reference proteome</keyword>
<dbReference type="PANTHER" id="PTHR10695:SF46">
    <property type="entry name" value="BIFUNCTIONAL COENZYME A SYNTHASE-RELATED"/>
    <property type="match status" value="1"/>
</dbReference>
<dbReference type="SUPFAM" id="SSF52540">
    <property type="entry name" value="P-loop containing nucleoside triphosphate hydrolases"/>
    <property type="match status" value="1"/>
</dbReference>
<dbReference type="EMBL" id="JADIKC010000003">
    <property type="protein sequence ID" value="MBM7120574.1"/>
    <property type="molecule type" value="Genomic_DNA"/>
</dbReference>
<gene>
    <name evidence="5" type="primary">coaE</name>
    <name evidence="7" type="ORF">ISP20_05295</name>
</gene>
<dbReference type="HAMAP" id="MF_00376">
    <property type="entry name" value="Dephospho_CoA_kinase"/>
    <property type="match status" value="1"/>
</dbReference>
<comment type="catalytic activity">
    <reaction evidence="5">
        <text>3'-dephospho-CoA + ATP = ADP + CoA + H(+)</text>
        <dbReference type="Rhea" id="RHEA:18245"/>
        <dbReference type="ChEBI" id="CHEBI:15378"/>
        <dbReference type="ChEBI" id="CHEBI:30616"/>
        <dbReference type="ChEBI" id="CHEBI:57287"/>
        <dbReference type="ChEBI" id="CHEBI:57328"/>
        <dbReference type="ChEBI" id="CHEBI:456216"/>
        <dbReference type="EC" id="2.7.1.24"/>
    </reaction>
</comment>
<sequence>MAASAVHAADGTALTAPRTAYVVALTGGIAAGKSAVSRRFEALGIHVYDADVAAREVIAPGSEGLAAIAAHFGAEVLDATGQLNRAAMRQRVFANESERRALEAITHPRIRGWLRERVQADRGPYCMLAIPLLAENHDHYRWVDRVLVVDVPESVQLQRLLQRDGIDESLARRMIERQARREQRLALAHDVIENSGDESALDKAVVELHARYLSLAQAKG</sequence>
<dbReference type="InterPro" id="IPR001977">
    <property type="entry name" value="Depp_CoAkinase"/>
</dbReference>
<evidence type="ECO:0000313" key="8">
    <source>
        <dbReference type="Proteomes" id="UP001430065"/>
    </source>
</evidence>
<keyword evidence="3 5" id="KW-0067">ATP-binding</keyword>
<evidence type="ECO:0000256" key="5">
    <source>
        <dbReference type="HAMAP-Rule" id="MF_00376"/>
    </source>
</evidence>
<dbReference type="InterPro" id="IPR027417">
    <property type="entry name" value="P-loop_NTPase"/>
</dbReference>
<comment type="subcellular location">
    <subcellularLocation>
        <location evidence="5">Cytoplasm</location>
    </subcellularLocation>
</comment>
<comment type="function">
    <text evidence="5">Catalyzes the phosphorylation of the 3'-hydroxyl group of dephosphocoenzyme A to form coenzyme A.</text>
</comment>
<comment type="pathway">
    <text evidence="5">Cofactor biosynthesis; coenzyme A biosynthesis; CoA from (R)-pantothenate: step 5/5.</text>
</comment>
<accession>A0ABS2JPR1</accession>
<dbReference type="CDD" id="cd02022">
    <property type="entry name" value="DPCK"/>
    <property type="match status" value="1"/>
</dbReference>
<evidence type="ECO:0000256" key="1">
    <source>
        <dbReference type="ARBA" id="ARBA00009018"/>
    </source>
</evidence>
<reference evidence="7 8" key="1">
    <citation type="submission" date="2020-10" db="EMBL/GenBank/DDBJ databases">
        <title>Phylogeny of dyella-like bacteria.</title>
        <authorList>
            <person name="Fu J."/>
        </authorList>
    </citation>
    <scope>NUCLEOTIDE SEQUENCE [LARGE SCALE GENOMIC DNA]</scope>
    <source>
        <strain evidence="7 8">THG-B117</strain>
    </source>
</reference>
<keyword evidence="4 5" id="KW-0173">Coenzyme A biosynthesis</keyword>
<evidence type="ECO:0000256" key="2">
    <source>
        <dbReference type="ARBA" id="ARBA00022741"/>
    </source>
</evidence>
<evidence type="ECO:0000256" key="3">
    <source>
        <dbReference type="ARBA" id="ARBA00022840"/>
    </source>
</evidence>
<feature type="binding site" evidence="5">
    <location>
        <begin position="30"/>
        <end position="35"/>
    </location>
    <ligand>
        <name>ATP</name>
        <dbReference type="ChEBI" id="CHEBI:30616"/>
    </ligand>
</feature>
<keyword evidence="5" id="KW-0963">Cytoplasm</keyword>
<evidence type="ECO:0000256" key="4">
    <source>
        <dbReference type="ARBA" id="ARBA00022993"/>
    </source>
</evidence>
<evidence type="ECO:0000313" key="7">
    <source>
        <dbReference type="EMBL" id="MBM7120574.1"/>
    </source>
</evidence>
<comment type="similarity">
    <text evidence="1 5">Belongs to the CoaE family.</text>
</comment>
<evidence type="ECO:0000256" key="6">
    <source>
        <dbReference type="NCBIfam" id="TIGR00152"/>
    </source>
</evidence>